<protein>
    <submittedName>
        <fullName evidence="2">Uncharacterized protein</fullName>
    </submittedName>
</protein>
<feature type="compositionally biased region" description="Polar residues" evidence="1">
    <location>
        <begin position="233"/>
        <end position="245"/>
    </location>
</feature>
<sequence>MPDKLDQAICGRVFLEVHGHARIMSPINRSAWSESLTSLHLGPFFANFDRALQVDCHDAPRIAHVCPSRSLSSRNRSSSDLWIAFAWMPKINRYGAHRIVSVIRMTFKGVRRLSFRAGSLQRTSPLGPNTLEWAQLSDPVTGTRRCRDPVATLKRKVGRSTVHPGHLLNGHALWMRNRYGGVPLVSPQQIVAIGHKMRAQSRLEPRPNDGGAQGRGAAGLFGPPTRDLPVTHGRNNQPTDASPHQTADIQLQVTLCHHHTASNAMQPIAMSANERQPHVSRHLPFGGLFDPADGIERTAVEGPIQRIDRTSGFLDPRSVSSTQHS</sequence>
<feature type="region of interest" description="Disordered" evidence="1">
    <location>
        <begin position="202"/>
        <end position="245"/>
    </location>
</feature>
<gene>
    <name evidence="2" type="ORF">BCR44DRAFT_168400</name>
</gene>
<proteinExistence type="predicted"/>
<dbReference type="AlphaFoldDB" id="A0A1Y2HEG0"/>
<name>A0A1Y2HEG0_9FUNG</name>
<comment type="caution">
    <text evidence="2">The sequence shown here is derived from an EMBL/GenBank/DDBJ whole genome shotgun (WGS) entry which is preliminary data.</text>
</comment>
<dbReference type="Proteomes" id="UP000193411">
    <property type="component" value="Unassembled WGS sequence"/>
</dbReference>
<accession>A0A1Y2HEG0</accession>
<organism evidence="2 3">
    <name type="scientific">Catenaria anguillulae PL171</name>
    <dbReference type="NCBI Taxonomy" id="765915"/>
    <lineage>
        <taxon>Eukaryota</taxon>
        <taxon>Fungi</taxon>
        <taxon>Fungi incertae sedis</taxon>
        <taxon>Blastocladiomycota</taxon>
        <taxon>Blastocladiomycetes</taxon>
        <taxon>Blastocladiales</taxon>
        <taxon>Catenariaceae</taxon>
        <taxon>Catenaria</taxon>
    </lineage>
</organism>
<evidence type="ECO:0000313" key="3">
    <source>
        <dbReference type="Proteomes" id="UP000193411"/>
    </source>
</evidence>
<dbReference type="EMBL" id="MCFL01000040">
    <property type="protein sequence ID" value="ORZ32939.1"/>
    <property type="molecule type" value="Genomic_DNA"/>
</dbReference>
<reference evidence="2 3" key="1">
    <citation type="submission" date="2016-07" db="EMBL/GenBank/DDBJ databases">
        <title>Pervasive Adenine N6-methylation of Active Genes in Fungi.</title>
        <authorList>
            <consortium name="DOE Joint Genome Institute"/>
            <person name="Mondo S.J."/>
            <person name="Dannebaum R.O."/>
            <person name="Kuo R.C."/>
            <person name="Labutti K."/>
            <person name="Haridas S."/>
            <person name="Kuo A."/>
            <person name="Salamov A."/>
            <person name="Ahrendt S.R."/>
            <person name="Lipzen A."/>
            <person name="Sullivan W."/>
            <person name="Andreopoulos W.B."/>
            <person name="Clum A."/>
            <person name="Lindquist E."/>
            <person name="Daum C."/>
            <person name="Ramamoorthy G.K."/>
            <person name="Gryganskyi A."/>
            <person name="Culley D."/>
            <person name="Magnuson J.K."/>
            <person name="James T.Y."/>
            <person name="O'Malley M.A."/>
            <person name="Stajich J.E."/>
            <person name="Spatafora J.W."/>
            <person name="Visel A."/>
            <person name="Grigoriev I.V."/>
        </authorList>
    </citation>
    <scope>NUCLEOTIDE SEQUENCE [LARGE SCALE GENOMIC DNA]</scope>
    <source>
        <strain evidence="2 3">PL171</strain>
    </source>
</reference>
<keyword evidence="3" id="KW-1185">Reference proteome</keyword>
<evidence type="ECO:0000313" key="2">
    <source>
        <dbReference type="EMBL" id="ORZ32939.1"/>
    </source>
</evidence>
<evidence type="ECO:0000256" key="1">
    <source>
        <dbReference type="SAM" id="MobiDB-lite"/>
    </source>
</evidence>